<name>A0A1B6JHU5_9HEMI</name>
<feature type="non-terminal residue" evidence="2">
    <location>
        <position position="1"/>
    </location>
</feature>
<feature type="non-terminal residue" evidence="2">
    <location>
        <position position="191"/>
    </location>
</feature>
<dbReference type="InterPro" id="IPR029055">
    <property type="entry name" value="Ntn_hydrolases_N"/>
</dbReference>
<dbReference type="GO" id="GO:0051603">
    <property type="term" value="P:proteolysis involved in protein catabolic process"/>
    <property type="evidence" value="ECO:0007669"/>
    <property type="project" value="InterPro"/>
</dbReference>
<protein>
    <recommendedName>
        <fullName evidence="3">Proteasome endopeptidase complex</fullName>
    </recommendedName>
</protein>
<dbReference type="Pfam" id="PF00227">
    <property type="entry name" value="Proteasome"/>
    <property type="match status" value="1"/>
</dbReference>
<dbReference type="Gene3D" id="3.60.20.10">
    <property type="entry name" value="Glutamine Phosphoribosylpyrophosphate, subunit 1, domain 1"/>
    <property type="match status" value="1"/>
</dbReference>
<keyword evidence="1" id="KW-0647">Proteasome</keyword>
<dbReference type="InterPro" id="IPR050115">
    <property type="entry name" value="Proteasome_alpha"/>
</dbReference>
<evidence type="ECO:0000256" key="1">
    <source>
        <dbReference type="ARBA" id="ARBA00022942"/>
    </source>
</evidence>
<sequence>VPRFIAFMAYSTCTTLRDCAILISEKKLSSALQLSQTVRKHFKIYDSILCGISGISSDAPTIIKKCRGFCMEHDKIFNEQIGIERLMEKICALALNFGEEDPAKMIFSRPFGVCLLVAAYENGPRLYNIDPSGSYLEYRAHSIGSAQEVVENILEEEYDPDEDADSCIRRMLGILKNIMKEKMTEYNVEVS</sequence>
<dbReference type="EMBL" id="GECU01008997">
    <property type="protein sequence ID" value="JAS98709.1"/>
    <property type="molecule type" value="Transcribed_RNA"/>
</dbReference>
<accession>A0A1B6JHU5</accession>
<reference evidence="2" key="1">
    <citation type="submission" date="2015-11" db="EMBL/GenBank/DDBJ databases">
        <title>De novo transcriptome assembly of four potential Pierce s Disease insect vectors from Arizona vineyards.</title>
        <authorList>
            <person name="Tassone E.E."/>
        </authorList>
    </citation>
    <scope>NUCLEOTIDE SEQUENCE</scope>
</reference>
<dbReference type="AlphaFoldDB" id="A0A1B6JHU5"/>
<evidence type="ECO:0008006" key="3">
    <source>
        <dbReference type="Google" id="ProtNLM"/>
    </source>
</evidence>
<dbReference type="PANTHER" id="PTHR11599">
    <property type="entry name" value="PROTEASOME SUBUNIT ALPHA/BETA"/>
    <property type="match status" value="1"/>
</dbReference>
<dbReference type="InterPro" id="IPR001353">
    <property type="entry name" value="Proteasome_sua/b"/>
</dbReference>
<gene>
    <name evidence="2" type="ORF">g.1302</name>
</gene>
<organism evidence="2">
    <name type="scientific">Homalodisca liturata</name>
    <dbReference type="NCBI Taxonomy" id="320908"/>
    <lineage>
        <taxon>Eukaryota</taxon>
        <taxon>Metazoa</taxon>
        <taxon>Ecdysozoa</taxon>
        <taxon>Arthropoda</taxon>
        <taxon>Hexapoda</taxon>
        <taxon>Insecta</taxon>
        <taxon>Pterygota</taxon>
        <taxon>Neoptera</taxon>
        <taxon>Paraneoptera</taxon>
        <taxon>Hemiptera</taxon>
        <taxon>Auchenorrhyncha</taxon>
        <taxon>Membracoidea</taxon>
        <taxon>Cicadellidae</taxon>
        <taxon>Cicadellinae</taxon>
        <taxon>Proconiini</taxon>
        <taxon>Homalodisca</taxon>
    </lineage>
</organism>
<dbReference type="SUPFAM" id="SSF56235">
    <property type="entry name" value="N-terminal nucleophile aminohydrolases (Ntn hydrolases)"/>
    <property type="match status" value="1"/>
</dbReference>
<dbReference type="GO" id="GO:0005839">
    <property type="term" value="C:proteasome core complex"/>
    <property type="evidence" value="ECO:0007669"/>
    <property type="project" value="InterPro"/>
</dbReference>
<evidence type="ECO:0000313" key="2">
    <source>
        <dbReference type="EMBL" id="JAS98709.1"/>
    </source>
</evidence>
<proteinExistence type="predicted"/>